<dbReference type="AlphaFoldDB" id="A0AAD4Y6I3"/>
<evidence type="ECO:0000313" key="2">
    <source>
        <dbReference type="Proteomes" id="UP001214576"/>
    </source>
</evidence>
<name>A0AAD4Y6I3_OVIAM</name>
<reference evidence="1" key="1">
    <citation type="submission" date="2022-03" db="EMBL/GenBank/DDBJ databases">
        <title>Genomic analyses of argali, domestic sheep and their hybrids provide insights into chromosomal evolution, heterosis and genetic basis of agronomic traits.</title>
        <authorList>
            <person name="Li M."/>
        </authorList>
    </citation>
    <scope>NUCLEOTIDE SEQUENCE</scope>
    <source>
        <strain evidence="1">CAU-MHL-2022a</strain>
        <tissue evidence="1">Skin</tissue>
    </source>
</reference>
<dbReference type="EMBL" id="JAKZEL010000015">
    <property type="protein sequence ID" value="KAI4536709.1"/>
    <property type="molecule type" value="Genomic_DNA"/>
</dbReference>
<protein>
    <submittedName>
        <fullName evidence="1">Uncharacterized protein</fullName>
    </submittedName>
</protein>
<keyword evidence="2" id="KW-1185">Reference proteome</keyword>
<dbReference type="Proteomes" id="UP001214576">
    <property type="component" value="Unassembled WGS sequence"/>
</dbReference>
<accession>A0AAD4Y6I3</accession>
<proteinExistence type="predicted"/>
<organism evidence="1 2">
    <name type="scientific">Ovis ammon polii</name>
    <dbReference type="NCBI Taxonomy" id="230172"/>
    <lineage>
        <taxon>Eukaryota</taxon>
        <taxon>Metazoa</taxon>
        <taxon>Chordata</taxon>
        <taxon>Craniata</taxon>
        <taxon>Vertebrata</taxon>
        <taxon>Euteleostomi</taxon>
        <taxon>Mammalia</taxon>
        <taxon>Eutheria</taxon>
        <taxon>Laurasiatheria</taxon>
        <taxon>Artiodactyla</taxon>
        <taxon>Ruminantia</taxon>
        <taxon>Pecora</taxon>
        <taxon>Bovidae</taxon>
        <taxon>Caprinae</taxon>
        <taxon>Ovis</taxon>
    </lineage>
</organism>
<gene>
    <name evidence="1" type="ORF">MG293_012912</name>
</gene>
<evidence type="ECO:0000313" key="1">
    <source>
        <dbReference type="EMBL" id="KAI4536709.1"/>
    </source>
</evidence>
<sequence>MVSEGRCVASVFVRVDVSFWNLLVPDVNGTEGLMTQGYTFCERRREGSQMFMVPYDARGKPYPAAYFSSFISLDQHLKSVHQQTFISYARAQSSTGEGERGQTQQGQEDLCASLEIVCDVNDGPQQTGKWHDKHFQDLVHQLPQRPQSILLPDACGSAALLPFPATLLKGLVNAAHLPNPVGEPFGIRHLF</sequence>
<comment type="caution">
    <text evidence="1">The sequence shown here is derived from an EMBL/GenBank/DDBJ whole genome shotgun (WGS) entry which is preliminary data.</text>
</comment>